<feature type="signal peptide" evidence="4">
    <location>
        <begin position="1"/>
        <end position="22"/>
    </location>
</feature>
<proteinExistence type="inferred from homology"/>
<comment type="caution">
    <text evidence="5">The sequence shown here is derived from an EMBL/GenBank/DDBJ whole genome shotgun (WGS) entry which is preliminary data.</text>
</comment>
<dbReference type="RefSeq" id="WP_343918248.1">
    <property type="nucleotide sequence ID" value="NZ_BAAAJT010000002.1"/>
</dbReference>
<dbReference type="EMBL" id="JBHUGD010000003">
    <property type="protein sequence ID" value="MFD1947292.1"/>
    <property type="molecule type" value="Genomic_DNA"/>
</dbReference>
<evidence type="ECO:0000256" key="1">
    <source>
        <dbReference type="ARBA" id="ARBA00008520"/>
    </source>
</evidence>
<evidence type="ECO:0000313" key="5">
    <source>
        <dbReference type="EMBL" id="MFD1947292.1"/>
    </source>
</evidence>
<keyword evidence="3 4" id="KW-0732">Signal</keyword>
<comment type="similarity">
    <text evidence="1">Belongs to the bacterial solute-binding protein 1 family.</text>
</comment>
<dbReference type="Proteomes" id="UP001597351">
    <property type="component" value="Unassembled WGS sequence"/>
</dbReference>
<keyword evidence="6" id="KW-1185">Reference proteome</keyword>
<reference evidence="6" key="1">
    <citation type="journal article" date="2019" name="Int. J. Syst. Evol. Microbiol.">
        <title>The Global Catalogue of Microorganisms (GCM) 10K type strain sequencing project: providing services to taxonomists for standard genome sequencing and annotation.</title>
        <authorList>
            <consortium name="The Broad Institute Genomics Platform"/>
            <consortium name="The Broad Institute Genome Sequencing Center for Infectious Disease"/>
            <person name="Wu L."/>
            <person name="Ma J."/>
        </authorList>
    </citation>
    <scope>NUCLEOTIDE SEQUENCE [LARGE SCALE GENOMIC DNA]</scope>
    <source>
        <strain evidence="6">CGMCC 1.12477</strain>
    </source>
</reference>
<evidence type="ECO:0000313" key="6">
    <source>
        <dbReference type="Proteomes" id="UP001597351"/>
    </source>
</evidence>
<dbReference type="InterPro" id="IPR006059">
    <property type="entry name" value="SBP"/>
</dbReference>
<dbReference type="PANTHER" id="PTHR30061">
    <property type="entry name" value="MALTOSE-BINDING PERIPLASMIC PROTEIN"/>
    <property type="match status" value="1"/>
</dbReference>
<evidence type="ECO:0000256" key="2">
    <source>
        <dbReference type="ARBA" id="ARBA00022448"/>
    </source>
</evidence>
<sequence>MRRLLPAIAGTAALALTLAACGSDGGDTDSDAAPQSDTAPADLEAELTWWDTSDPTNEGPAFDALIEQFNEEYPNVTINHEAVPFDEAQNKFKTAAQSGSGAPDILRAEVAWVPEFASLGYLYALDGTPLLEDTNFLETPLSSNVYDGKTYGVPQVTDTLGLMYNKALFEKAGIDAPPATWDEVTEASAKLEKIGVDGLYINSGGYFLLPFIYGAGGDLVDTDAQKITVNSPENVDGISTAQDLVKSGAAVKPDANDSYGTMMTLFKEGKVGMIINGPWETANVSSDKKFGGFENLGVAPVPAGDGGQGAPVGGHNYVIYSGMDEEKADAAIAFVQFMTSPESMAFMADELGLLPANADAYDELEGNDKVAAWEPALEVAQPRPWIPEGGLFFAPLDQMATEVLVQGKDVQGSLDTAAQTFKSDVVPDYSE</sequence>
<dbReference type="Gene3D" id="3.40.190.10">
    <property type="entry name" value="Periplasmic binding protein-like II"/>
    <property type="match status" value="2"/>
</dbReference>
<dbReference type="Pfam" id="PF01547">
    <property type="entry name" value="SBP_bac_1"/>
    <property type="match status" value="1"/>
</dbReference>
<accession>A0ABW4TNJ1</accession>
<dbReference type="PROSITE" id="PS51257">
    <property type="entry name" value="PROKAR_LIPOPROTEIN"/>
    <property type="match status" value="1"/>
</dbReference>
<keyword evidence="2" id="KW-0813">Transport</keyword>
<dbReference type="PANTHER" id="PTHR30061:SF50">
    <property type="entry name" value="MALTOSE_MALTODEXTRIN-BINDING PERIPLASMIC PROTEIN"/>
    <property type="match status" value="1"/>
</dbReference>
<evidence type="ECO:0000256" key="3">
    <source>
        <dbReference type="ARBA" id="ARBA00022729"/>
    </source>
</evidence>
<protein>
    <submittedName>
        <fullName evidence="5">Extracellular solute-binding protein</fullName>
    </submittedName>
</protein>
<name>A0ABW4TNJ1_9ACTN</name>
<feature type="chain" id="PRO_5047344633" evidence="4">
    <location>
        <begin position="23"/>
        <end position="431"/>
    </location>
</feature>
<organism evidence="5 6">
    <name type="scientific">Nocardioides aestuarii</name>
    <dbReference type="NCBI Taxonomy" id="252231"/>
    <lineage>
        <taxon>Bacteria</taxon>
        <taxon>Bacillati</taxon>
        <taxon>Actinomycetota</taxon>
        <taxon>Actinomycetes</taxon>
        <taxon>Propionibacteriales</taxon>
        <taxon>Nocardioidaceae</taxon>
        <taxon>Nocardioides</taxon>
    </lineage>
</organism>
<gene>
    <name evidence="5" type="ORF">ACFSDE_10855</name>
</gene>
<evidence type="ECO:0000256" key="4">
    <source>
        <dbReference type="SAM" id="SignalP"/>
    </source>
</evidence>
<dbReference type="SUPFAM" id="SSF53850">
    <property type="entry name" value="Periplasmic binding protein-like II"/>
    <property type="match status" value="1"/>
</dbReference>